<reference evidence="1 2" key="1">
    <citation type="journal article" date="2019" name="PLoS Biol.">
        <title>Sex chromosomes control vertical transmission of feminizing Wolbachia symbionts in an isopod.</title>
        <authorList>
            <person name="Becking T."/>
            <person name="Chebbi M.A."/>
            <person name="Giraud I."/>
            <person name="Moumen B."/>
            <person name="Laverre T."/>
            <person name="Caubet Y."/>
            <person name="Peccoud J."/>
            <person name="Gilbert C."/>
            <person name="Cordaux R."/>
        </authorList>
    </citation>
    <scope>NUCLEOTIDE SEQUENCE [LARGE SCALE GENOMIC DNA]</scope>
    <source>
        <strain evidence="1">ANa2</strain>
        <tissue evidence="1">Whole body excluding digestive tract and cuticle</tissue>
    </source>
</reference>
<keyword evidence="2" id="KW-1185">Reference proteome</keyword>
<name>A0A5N5T6M5_9CRUS</name>
<dbReference type="Proteomes" id="UP000326759">
    <property type="component" value="Unassembled WGS sequence"/>
</dbReference>
<organism evidence="1 2">
    <name type="scientific">Armadillidium nasatum</name>
    <dbReference type="NCBI Taxonomy" id="96803"/>
    <lineage>
        <taxon>Eukaryota</taxon>
        <taxon>Metazoa</taxon>
        <taxon>Ecdysozoa</taxon>
        <taxon>Arthropoda</taxon>
        <taxon>Crustacea</taxon>
        <taxon>Multicrustacea</taxon>
        <taxon>Malacostraca</taxon>
        <taxon>Eumalacostraca</taxon>
        <taxon>Peracarida</taxon>
        <taxon>Isopoda</taxon>
        <taxon>Oniscidea</taxon>
        <taxon>Crinocheta</taxon>
        <taxon>Armadillidiidae</taxon>
        <taxon>Armadillidium</taxon>
    </lineage>
</organism>
<protein>
    <submittedName>
        <fullName evidence="1">Uncharacterized protein</fullName>
    </submittedName>
</protein>
<proteinExistence type="predicted"/>
<dbReference type="AlphaFoldDB" id="A0A5N5T6M5"/>
<evidence type="ECO:0000313" key="1">
    <source>
        <dbReference type="EMBL" id="KAB7502142.1"/>
    </source>
</evidence>
<evidence type="ECO:0000313" key="2">
    <source>
        <dbReference type="Proteomes" id="UP000326759"/>
    </source>
</evidence>
<comment type="caution">
    <text evidence="1">The sequence shown here is derived from an EMBL/GenBank/DDBJ whole genome shotgun (WGS) entry which is preliminary data.</text>
</comment>
<dbReference type="EMBL" id="SEYY01008464">
    <property type="protein sequence ID" value="KAB7502142.1"/>
    <property type="molecule type" value="Genomic_DNA"/>
</dbReference>
<accession>A0A5N5T6M5</accession>
<gene>
    <name evidence="1" type="ORF">Anas_02971</name>
</gene>
<sequence>MSLVYNDVLYLLTNNTLITPTLLRGRSKKGWEPLLGDKVIRMSSYETAGRNYYKEREYKVIIR</sequence>